<keyword evidence="1" id="KW-1133">Transmembrane helix</keyword>
<gene>
    <name evidence="2" type="ORF">JYU29_05590</name>
</gene>
<proteinExistence type="predicted"/>
<feature type="transmembrane region" description="Helical" evidence="1">
    <location>
        <begin position="17"/>
        <end position="42"/>
    </location>
</feature>
<dbReference type="EMBL" id="JAFMNX010000001">
    <property type="protein sequence ID" value="MBS9720158.1"/>
    <property type="molecule type" value="Genomic_DNA"/>
</dbReference>
<evidence type="ECO:0000256" key="1">
    <source>
        <dbReference type="SAM" id="Phobius"/>
    </source>
</evidence>
<comment type="caution">
    <text evidence="2">The sequence shown here is derived from an EMBL/GenBank/DDBJ whole genome shotgun (WGS) entry which is preliminary data.</text>
</comment>
<evidence type="ECO:0000313" key="2">
    <source>
        <dbReference type="EMBL" id="MBS9720158.1"/>
    </source>
</evidence>
<dbReference type="Proteomes" id="UP001297272">
    <property type="component" value="Unassembled WGS sequence"/>
</dbReference>
<organism evidence="2 3">
    <name type="scientific">Tianweitania aestuarii</name>
    <dbReference type="NCBI Taxonomy" id="2814886"/>
    <lineage>
        <taxon>Bacteria</taxon>
        <taxon>Pseudomonadati</taxon>
        <taxon>Pseudomonadota</taxon>
        <taxon>Alphaproteobacteria</taxon>
        <taxon>Hyphomicrobiales</taxon>
        <taxon>Phyllobacteriaceae</taxon>
        <taxon>Tianweitania</taxon>
    </lineage>
</organism>
<reference evidence="2 3" key="1">
    <citation type="submission" date="2021-03" db="EMBL/GenBank/DDBJ databases">
        <title>Tianweitania aestuarii sp. nov., isolated from a tidal flat.</title>
        <authorList>
            <person name="Park S."/>
            <person name="Yoon J.-H."/>
        </authorList>
    </citation>
    <scope>NUCLEOTIDE SEQUENCE [LARGE SCALE GENOMIC DNA]</scope>
    <source>
        <strain evidence="2 3">BSSL-BM11</strain>
    </source>
</reference>
<sequence length="47" mass="5167">MNDNDYDDHKPSTLDRVLFALACFMLIAAFSGLAVVAFLTFLGHHPA</sequence>
<keyword evidence="3" id="KW-1185">Reference proteome</keyword>
<protein>
    <submittedName>
        <fullName evidence="2">Uncharacterized protein</fullName>
    </submittedName>
</protein>
<keyword evidence="1" id="KW-0472">Membrane</keyword>
<name>A0ABS5RSX2_9HYPH</name>
<accession>A0ABS5RSX2</accession>
<dbReference type="RefSeq" id="WP_213983713.1">
    <property type="nucleotide sequence ID" value="NZ_JAFMNX010000001.1"/>
</dbReference>
<keyword evidence="1" id="KW-0812">Transmembrane</keyword>
<evidence type="ECO:0000313" key="3">
    <source>
        <dbReference type="Proteomes" id="UP001297272"/>
    </source>
</evidence>